<name>A0A939KM12_9PROT</name>
<comment type="subcellular location">
    <subcellularLocation>
        <location evidence="1">Membrane</location>
        <topology evidence="1">Multi-pass membrane protein</topology>
    </subcellularLocation>
</comment>
<dbReference type="GO" id="GO:0015209">
    <property type="term" value="F:cytosine transmembrane transporter activity"/>
    <property type="evidence" value="ECO:0007669"/>
    <property type="project" value="InterPro"/>
</dbReference>
<evidence type="ECO:0000256" key="4">
    <source>
        <dbReference type="ARBA" id="ARBA00022989"/>
    </source>
</evidence>
<feature type="transmembrane region" description="Helical" evidence="6">
    <location>
        <begin position="363"/>
        <end position="385"/>
    </location>
</feature>
<sequence length="468" mass="49665">MNGSQTTQAPATGHVGGGEDLVEQYGIQPIPLADRASTLGAVAVIFFNICLNPGAIMRAGLSVCAGLPYLWAVGVQVLGTFSAAIFCIVLARIGCDYGIPGQVATRSAFGVMGARYFCSLTRVLASIYNFAFQNLVGCLSIQEFVRLTTGHTVSLTVFAVLFGCAQALVGIFGFRVLKNLSGLATPIKVGIIFFLMTRLPLGSLSLTAQPMTGVIVWPSWLLIATWVDVYASVWMTLAPDAADFTRHMKSRRGLYLTMTLSIIAGSLLASAFGALGPALSAGKDANVLSVVMDGGAGFRTNCLVILLVVFDNWTINALNVYTSGLSLCNLLPRISRLFATIIVAVLGLTLSMLGNALSDLVQFHAWIGTIFAPVTGVLIADYLVVRRQALDVPALYTRHGQYWYTVGFNPRAIAAVAVGVVVFRFLPESTLRPLACFLIVALCYLALCLAARRGAGQGGLADGLHAPR</sequence>
<feature type="transmembrane region" description="Helical" evidence="6">
    <location>
        <begin position="214"/>
        <end position="233"/>
    </location>
</feature>
<evidence type="ECO:0000313" key="7">
    <source>
        <dbReference type="EMBL" id="MBO1324803.1"/>
    </source>
</evidence>
<evidence type="ECO:0000256" key="1">
    <source>
        <dbReference type="ARBA" id="ARBA00004141"/>
    </source>
</evidence>
<feature type="transmembrane region" description="Helical" evidence="6">
    <location>
        <begin position="189"/>
        <end position="208"/>
    </location>
</feature>
<organism evidence="7 8">
    <name type="scientific">Acetobacter garciniae</name>
    <dbReference type="NCBI Taxonomy" id="2817435"/>
    <lineage>
        <taxon>Bacteria</taxon>
        <taxon>Pseudomonadati</taxon>
        <taxon>Pseudomonadota</taxon>
        <taxon>Alphaproteobacteria</taxon>
        <taxon>Acetobacterales</taxon>
        <taxon>Acetobacteraceae</taxon>
        <taxon>Acetobacter</taxon>
    </lineage>
</organism>
<keyword evidence="5 6" id="KW-0472">Membrane</keyword>
<feature type="transmembrane region" description="Helical" evidence="6">
    <location>
        <begin position="336"/>
        <end position="357"/>
    </location>
</feature>
<feature type="transmembrane region" description="Helical" evidence="6">
    <location>
        <begin position="38"/>
        <end position="57"/>
    </location>
</feature>
<evidence type="ECO:0000256" key="5">
    <source>
        <dbReference type="ARBA" id="ARBA00023136"/>
    </source>
</evidence>
<dbReference type="Pfam" id="PF02133">
    <property type="entry name" value="Transp_cyt_pur"/>
    <property type="match status" value="1"/>
</dbReference>
<comment type="caution">
    <text evidence="7">The sequence shown here is derived from an EMBL/GenBank/DDBJ whole genome shotgun (WGS) entry which is preliminary data.</text>
</comment>
<dbReference type="RefSeq" id="WP_207845450.1">
    <property type="nucleotide sequence ID" value="NZ_JAFVMH010000002.1"/>
</dbReference>
<dbReference type="Gene3D" id="1.10.4160.10">
    <property type="entry name" value="Hydantoin permease"/>
    <property type="match status" value="1"/>
</dbReference>
<dbReference type="InterPro" id="IPR030191">
    <property type="entry name" value="CodB"/>
</dbReference>
<keyword evidence="3 6" id="KW-0812">Transmembrane</keyword>
<dbReference type="GO" id="GO:0005886">
    <property type="term" value="C:plasma membrane"/>
    <property type="evidence" value="ECO:0007669"/>
    <property type="project" value="TreeGrafter"/>
</dbReference>
<feature type="transmembrane region" description="Helical" evidence="6">
    <location>
        <begin position="254"/>
        <end position="276"/>
    </location>
</feature>
<evidence type="ECO:0000256" key="3">
    <source>
        <dbReference type="ARBA" id="ARBA00022692"/>
    </source>
</evidence>
<keyword evidence="8" id="KW-1185">Reference proteome</keyword>
<evidence type="ECO:0000313" key="8">
    <source>
        <dbReference type="Proteomes" id="UP000664073"/>
    </source>
</evidence>
<evidence type="ECO:0000256" key="2">
    <source>
        <dbReference type="ARBA" id="ARBA00008974"/>
    </source>
</evidence>
<feature type="transmembrane region" description="Helical" evidence="6">
    <location>
        <begin position="114"/>
        <end position="132"/>
    </location>
</feature>
<accession>A0A939KM12</accession>
<dbReference type="PANTHER" id="PTHR30569:SF0">
    <property type="entry name" value="CYTOSINE PERMEASE"/>
    <property type="match status" value="1"/>
</dbReference>
<reference evidence="7" key="1">
    <citation type="submission" date="2021-03" db="EMBL/GenBank/DDBJ databases">
        <title>The complete genome sequence of Acetobacter sp. TBRC 12339.</title>
        <authorList>
            <person name="Charoenyingcharoen P."/>
            <person name="Yukphan P."/>
        </authorList>
    </citation>
    <scope>NUCLEOTIDE SEQUENCE</scope>
    <source>
        <strain evidence="7">TBRC 12339</strain>
    </source>
</reference>
<gene>
    <name evidence="7" type="ORF">J2D77_06510</name>
</gene>
<dbReference type="EMBL" id="JAFVMH010000002">
    <property type="protein sequence ID" value="MBO1324803.1"/>
    <property type="molecule type" value="Genomic_DNA"/>
</dbReference>
<protein>
    <submittedName>
        <fullName evidence="7">Cytosine permease</fullName>
    </submittedName>
</protein>
<dbReference type="InterPro" id="IPR001248">
    <property type="entry name" value="Pur-cyt_permease"/>
</dbReference>
<dbReference type="AlphaFoldDB" id="A0A939KM12"/>
<feature type="transmembrane region" description="Helical" evidence="6">
    <location>
        <begin position="152"/>
        <end position="177"/>
    </location>
</feature>
<feature type="transmembrane region" description="Helical" evidence="6">
    <location>
        <begin position="432"/>
        <end position="451"/>
    </location>
</feature>
<dbReference type="Proteomes" id="UP000664073">
    <property type="component" value="Unassembled WGS sequence"/>
</dbReference>
<keyword evidence="4 6" id="KW-1133">Transmembrane helix</keyword>
<comment type="similarity">
    <text evidence="2">Belongs to the purine-cytosine permease (2.A.39) family.</text>
</comment>
<dbReference type="PANTHER" id="PTHR30569">
    <property type="entry name" value="CYTOSINE TRANSPORTER CODB"/>
    <property type="match status" value="1"/>
</dbReference>
<feature type="transmembrane region" description="Helical" evidence="6">
    <location>
        <begin position="406"/>
        <end position="426"/>
    </location>
</feature>
<evidence type="ECO:0000256" key="6">
    <source>
        <dbReference type="SAM" id="Phobius"/>
    </source>
</evidence>
<feature type="transmembrane region" description="Helical" evidence="6">
    <location>
        <begin position="69"/>
        <end position="93"/>
    </location>
</feature>
<proteinExistence type="inferred from homology"/>